<gene>
    <name evidence="3" type="ORF">BD324DRAFT_612243</name>
</gene>
<proteinExistence type="predicted"/>
<keyword evidence="2" id="KW-0472">Membrane</keyword>
<sequence length="135" mass="15384">MSSSSTRSPSYSSSADKVWPPRQSDHSNSRLAFNMITSTMFGLGVKATQVAILMETKLYHYTPEMKAITKIKWLVPSVYLKTAAVWAPVGYIYYWSRLRISYLLAQKQREMAQSANRTLRSQRRAADIEIDGLPM</sequence>
<evidence type="ECO:0000313" key="3">
    <source>
        <dbReference type="EMBL" id="ORX40836.1"/>
    </source>
</evidence>
<keyword evidence="2" id="KW-1133">Transmembrane helix</keyword>
<dbReference type="RefSeq" id="XP_021874515.1">
    <property type="nucleotide sequence ID" value="XM_022014372.1"/>
</dbReference>
<dbReference type="GeneID" id="33556180"/>
<feature type="compositionally biased region" description="Low complexity" evidence="1">
    <location>
        <begin position="1"/>
        <end position="14"/>
    </location>
</feature>
<dbReference type="EMBL" id="NBSH01000001">
    <property type="protein sequence ID" value="ORX40836.1"/>
    <property type="molecule type" value="Genomic_DNA"/>
</dbReference>
<accession>A0A1Y1UTT8</accession>
<feature type="transmembrane region" description="Helical" evidence="2">
    <location>
        <begin position="73"/>
        <end position="94"/>
    </location>
</feature>
<protein>
    <submittedName>
        <fullName evidence="3">Uncharacterized protein</fullName>
    </submittedName>
</protein>
<evidence type="ECO:0000256" key="2">
    <source>
        <dbReference type="SAM" id="Phobius"/>
    </source>
</evidence>
<reference evidence="3 4" key="1">
    <citation type="submission" date="2017-03" db="EMBL/GenBank/DDBJ databases">
        <title>Widespread Adenine N6-methylation of Active Genes in Fungi.</title>
        <authorList>
            <consortium name="DOE Joint Genome Institute"/>
            <person name="Mondo S.J."/>
            <person name="Dannebaum R.O."/>
            <person name="Kuo R.C."/>
            <person name="Louie K.B."/>
            <person name="Bewick A.J."/>
            <person name="Labutti K."/>
            <person name="Haridas S."/>
            <person name="Kuo A."/>
            <person name="Salamov A."/>
            <person name="Ahrendt S.R."/>
            <person name="Lau R."/>
            <person name="Bowen B.P."/>
            <person name="Lipzen A."/>
            <person name="Sullivan W."/>
            <person name="Andreopoulos W.B."/>
            <person name="Clum A."/>
            <person name="Lindquist E."/>
            <person name="Daum C."/>
            <person name="Northen T.R."/>
            <person name="Ramamoorthy G."/>
            <person name="Schmitz R.J."/>
            <person name="Gryganskyi A."/>
            <person name="Culley D."/>
            <person name="Magnuson J."/>
            <person name="James T.Y."/>
            <person name="O'Malley M.A."/>
            <person name="Stajich J.E."/>
            <person name="Spatafora J.W."/>
            <person name="Visel A."/>
            <person name="Grigoriev I.V."/>
        </authorList>
    </citation>
    <scope>NUCLEOTIDE SEQUENCE [LARGE SCALE GENOMIC DNA]</scope>
    <source>
        <strain evidence="3 4">NRRL Y-17943</strain>
    </source>
</reference>
<feature type="transmembrane region" description="Helical" evidence="2">
    <location>
        <begin position="31"/>
        <end position="53"/>
    </location>
</feature>
<evidence type="ECO:0000256" key="1">
    <source>
        <dbReference type="SAM" id="MobiDB-lite"/>
    </source>
</evidence>
<dbReference type="InParanoid" id="A0A1Y1UTT8"/>
<dbReference type="Proteomes" id="UP000193218">
    <property type="component" value="Unassembled WGS sequence"/>
</dbReference>
<keyword evidence="4" id="KW-1185">Reference proteome</keyword>
<name>A0A1Y1UTT8_9TREE</name>
<evidence type="ECO:0000313" key="4">
    <source>
        <dbReference type="Proteomes" id="UP000193218"/>
    </source>
</evidence>
<keyword evidence="2" id="KW-0812">Transmembrane</keyword>
<organism evidence="3 4">
    <name type="scientific">Kockovaella imperatae</name>
    <dbReference type="NCBI Taxonomy" id="4999"/>
    <lineage>
        <taxon>Eukaryota</taxon>
        <taxon>Fungi</taxon>
        <taxon>Dikarya</taxon>
        <taxon>Basidiomycota</taxon>
        <taxon>Agaricomycotina</taxon>
        <taxon>Tremellomycetes</taxon>
        <taxon>Tremellales</taxon>
        <taxon>Cuniculitremaceae</taxon>
        <taxon>Kockovaella</taxon>
    </lineage>
</organism>
<comment type="caution">
    <text evidence="3">The sequence shown here is derived from an EMBL/GenBank/DDBJ whole genome shotgun (WGS) entry which is preliminary data.</text>
</comment>
<dbReference type="AlphaFoldDB" id="A0A1Y1UTT8"/>
<feature type="region of interest" description="Disordered" evidence="1">
    <location>
        <begin position="1"/>
        <end position="26"/>
    </location>
</feature>